<feature type="compositionally biased region" description="Low complexity" evidence="11">
    <location>
        <begin position="1065"/>
        <end position="1075"/>
    </location>
</feature>
<evidence type="ECO:0000256" key="6">
    <source>
        <dbReference type="ARBA" id="ARBA00023134"/>
    </source>
</evidence>
<name>A0A4T0FGN4_9BASI</name>
<comment type="subcellular location">
    <subcellularLocation>
        <location evidence="1">Cytoplasm</location>
    </subcellularLocation>
</comment>
<dbReference type="OrthoDB" id="364892at2759"/>
<evidence type="ECO:0000256" key="1">
    <source>
        <dbReference type="ARBA" id="ARBA00004496"/>
    </source>
</evidence>
<dbReference type="EMBL" id="SPNW01000061">
    <property type="protein sequence ID" value="TIA87218.1"/>
    <property type="molecule type" value="Genomic_DNA"/>
</dbReference>
<dbReference type="PANTHER" id="PTHR42908:SF3">
    <property type="entry name" value="ELONGATION FACTOR-LIKE GTPASE 1"/>
    <property type="match status" value="1"/>
</dbReference>
<dbReference type="Pfam" id="PF25118">
    <property type="entry name" value="EFL1"/>
    <property type="match status" value="1"/>
</dbReference>
<feature type="domain" description="Tr-type G" evidence="12">
    <location>
        <begin position="12"/>
        <end position="220"/>
    </location>
</feature>
<dbReference type="FunFam" id="3.30.70.240:FF:000006">
    <property type="entry name" value="Elongation factor like GTPase 1"/>
    <property type="match status" value="1"/>
</dbReference>
<dbReference type="Gene3D" id="3.40.50.300">
    <property type="entry name" value="P-loop containing nucleotide triphosphate hydrolases"/>
    <property type="match status" value="1"/>
</dbReference>
<keyword evidence="6" id="KW-0342">GTP-binding</keyword>
<dbReference type="GO" id="GO:0005829">
    <property type="term" value="C:cytosol"/>
    <property type="evidence" value="ECO:0007669"/>
    <property type="project" value="TreeGrafter"/>
</dbReference>
<reference evidence="13 14" key="1">
    <citation type="submission" date="2019-03" db="EMBL/GenBank/DDBJ databases">
        <title>Sequencing 23 genomes of Wallemia ichthyophaga.</title>
        <authorList>
            <person name="Gostincar C."/>
        </authorList>
    </citation>
    <scope>NUCLEOTIDE SEQUENCE [LARGE SCALE GENOMIC DNA]</scope>
    <source>
        <strain evidence="13 14">EXF-5753</strain>
    </source>
</reference>
<keyword evidence="2" id="KW-0963">Cytoplasm</keyword>
<evidence type="ECO:0000256" key="7">
    <source>
        <dbReference type="ARBA" id="ARBA00048548"/>
    </source>
</evidence>
<dbReference type="SUPFAM" id="SSF52540">
    <property type="entry name" value="P-loop containing nucleoside triphosphate hydrolases"/>
    <property type="match status" value="1"/>
</dbReference>
<evidence type="ECO:0000256" key="2">
    <source>
        <dbReference type="ARBA" id="ARBA00022490"/>
    </source>
</evidence>
<protein>
    <recommendedName>
        <fullName evidence="8">Ribosome assembly protein 1</fullName>
    </recommendedName>
    <alternativeName>
        <fullName evidence="9">Elongation factor-like 1</fullName>
    </alternativeName>
</protein>
<proteinExistence type="predicted"/>
<dbReference type="InterPro" id="IPR020568">
    <property type="entry name" value="Ribosomal_Su5_D2-typ_SF"/>
</dbReference>
<keyword evidence="4" id="KW-0547">Nucleotide-binding</keyword>
<dbReference type="InterPro" id="IPR056752">
    <property type="entry name" value="EFL1"/>
</dbReference>
<dbReference type="InterPro" id="IPR014721">
    <property type="entry name" value="Ribsml_uS5_D2-typ_fold_subgr"/>
</dbReference>
<evidence type="ECO:0000256" key="10">
    <source>
        <dbReference type="PROSITE-ProRule" id="PRU00339"/>
    </source>
</evidence>
<dbReference type="Gene3D" id="2.40.30.10">
    <property type="entry name" value="Translation factors"/>
    <property type="match status" value="1"/>
</dbReference>
<comment type="catalytic activity">
    <reaction evidence="7">
        <text>GTP + H2O = GDP + phosphate + H(+)</text>
        <dbReference type="Rhea" id="RHEA:19669"/>
        <dbReference type="ChEBI" id="CHEBI:15377"/>
        <dbReference type="ChEBI" id="CHEBI:15378"/>
        <dbReference type="ChEBI" id="CHEBI:37565"/>
        <dbReference type="ChEBI" id="CHEBI:43474"/>
        <dbReference type="ChEBI" id="CHEBI:58189"/>
    </reaction>
</comment>
<dbReference type="PANTHER" id="PTHR42908">
    <property type="entry name" value="TRANSLATION ELONGATION FACTOR-RELATED"/>
    <property type="match status" value="1"/>
</dbReference>
<dbReference type="CDD" id="cd01681">
    <property type="entry name" value="aeEF2_snRNP_like_IV"/>
    <property type="match status" value="1"/>
</dbReference>
<dbReference type="InterPro" id="IPR041095">
    <property type="entry name" value="EFG_II"/>
</dbReference>
<dbReference type="InterPro" id="IPR011990">
    <property type="entry name" value="TPR-like_helical_dom_sf"/>
</dbReference>
<dbReference type="InterPro" id="IPR005225">
    <property type="entry name" value="Small_GTP-bd"/>
</dbReference>
<evidence type="ECO:0000256" key="3">
    <source>
        <dbReference type="ARBA" id="ARBA00022517"/>
    </source>
</evidence>
<dbReference type="CDD" id="cd01885">
    <property type="entry name" value="EF2"/>
    <property type="match status" value="1"/>
</dbReference>
<dbReference type="SUPFAM" id="SSF54211">
    <property type="entry name" value="Ribosomal protein S5 domain 2-like"/>
    <property type="match status" value="1"/>
</dbReference>
<dbReference type="GO" id="GO:1990904">
    <property type="term" value="C:ribonucleoprotein complex"/>
    <property type="evidence" value="ECO:0007669"/>
    <property type="project" value="TreeGrafter"/>
</dbReference>
<dbReference type="Gene3D" id="3.90.1430.10">
    <property type="entry name" value="Yeast translation eEF2 (G' domain)"/>
    <property type="match status" value="1"/>
</dbReference>
<dbReference type="Pfam" id="PF00679">
    <property type="entry name" value="EFG_C"/>
    <property type="match status" value="1"/>
</dbReference>
<dbReference type="SUPFAM" id="SSF54980">
    <property type="entry name" value="EF-G C-terminal domain-like"/>
    <property type="match status" value="2"/>
</dbReference>
<dbReference type="GO" id="GO:0003924">
    <property type="term" value="F:GTPase activity"/>
    <property type="evidence" value="ECO:0007669"/>
    <property type="project" value="InterPro"/>
</dbReference>
<dbReference type="Gene3D" id="3.30.70.240">
    <property type="match status" value="1"/>
</dbReference>
<sequence>MSKKFADKDSTRNVRNLCIAGHVDHGKTAYADSLLAANNIISSRMAGKLRFLDSREDEQQRGITMESSAVSLGFKLLRAGEDGQAKAVDYMINMIDTPGHVDFSSEVSTAARLCDGVLIMVDAVEGVCTQTISVLQQAYADRLRPILVINKMDRLITELQLAPSEAYHHLAQLVEAVNAVIGSFFASDKLADDYRWRELSEQQRGAFEERSDDDLYFSPEKGNVLFASAADGWAFRVSKFAQIYASKLGCKEDVLSKCLWGDYYFDAKTKRIIGKKAAGSRPLKPLFVQFILDNIWAAYDAIHMNHDMEKVNKIISALNIKVHPRELKTRDTKTLLFAVFTAWLPLASATFSAVVDVVPPPSQAQALRLPKMLRPLEPHPSPEPQNDVEKAMFASVSDNAPVITYVSKMFAVPLGDLPENRRRGLTAEEMRERGRESREKAAAVSAALGATGMAGAEEVPLEEAAKRQEEKKAEEAEKQTEEAEEVVEEAMIGFARIYSGTMRVNSTLKCLLPKYNPELPPSDPHNAKYTQDVSVKSLYMMMGRDLVPVTEVPAGNVFAIGGLDGVVLRNATIISGDSDDCFINLASVVNAIAPIVRVALEPGYAADMSKLINGMKLLNQADPCVEVLQQETGEHVILTAGELHLERCLKDLRERFARCDITSSKPIVPFRETAVKGQDMAPPKTKDAARGTIHGSSHNDVVTFTVRAAPLPKTITDYLISNQVSIQKMLGVSFDKKQDDDDIAIEDNTTTLESQDTYKPAAVLWEELDKLFGECGYDWKNVVNSIVAFGPKRVGANVLIDRCENRSLRHKTQVDDRWQKMIDEGIENGFQIATNQGPLCAEPMVGMAYFLERVSIEDKDGLESNTSQVTGSLISASRDAVRNSMLDWSPRLMLAEYSCDIQASTEVLGKVYGVVSRRRGRIVAEEMKEGTTFFTVKSRLPVVESFGFADEIRKRTSGAASPQLIFAGFEVFDIDPFWVPSTEEELEDLGTLAERENVAKKYMDEYHANFPFPSAPPSRHAPYRSTVMASSEIAPENYEDRYLEADDSDDDTSVTGSSEEGNVPDFGFDSGSSGSEYNVDDEAEESDSGNEGGGDKTDAAASKVSKMGVSDSQEEAEGEDFDKLVNALNYSETAPSGNVAAKEWEKSIEEEMMDFDDIQDELRGASGVGRRRRKLKDRSQVLPPEIRDLIGQANMHYVLEEFDDALKKIEEVLKTFPEAKSAWVLAASIKSDLQDYSTALRLRVIAALIPPLDAEVWKELATESRAQGATQQAIYCLSQAVKVNNQDYDAIWDRAFLYKQLGLYRHAAKGYRSIINVFNHDPSVLAELIPLLLNLGKYKEVNRLLTDAWEYHQENFPEGGTGPEQQFGMIHLKDLVTAKFMLGEFDEAIDVIKQSTRWLQGRSQDSFWDLLHDDREYDEQRFERAGDHRIEFGMGVNPLDHDMRTYLGQARLEKGDKEEAKHHFNIILNLDMVTYSPLYGEIGNAYIKHGMYTEAMDVFKRLEENEATCLPSTYRNMAVCNKALGNLDMAEQLFEHVCTLEPDNMDVTMQLAETYEVMGKREKALATISKILYRSKETTKSSRKSQGSELAGTPSNKASLLMESYFKKAPGMKTLDGEDRRTMKEMAMRVEGDREEEMRSNWDKIRDLDEHFDLYNREVVDTWLDAAREVLNAYRQTVQLFPKNRSQKFRGVIAPTKIPASGRKPKEVDAQRQLDEDARAIATRLERALVDQQHVPSAQEEDVQHFRHIHFDDWVNLTLKFAIVSTKYSNHKEADEVLKHMCASNALQLPERQLALKYCRLACASMAKDAGTVVEASRDIMFEDQFNPDGLRVFSTYLGRSSHGLNGFTDVNLQKFMLREVKMFDTMASGTGFKISNRKHRLATTVERDDVEAEVAEAWRYRTEMGLPVPTEQNPYYLAFYGQIMLAAKSAQTAIYYLLRAYELEPNDYMICLSLTCAYLYRAFQRQSDNRHHQIGQAAAFLNRYRQLRGECDEVEFNYGRFFHQLGLLSIARTHYNKVLDAQDAEHTIEAAYNLWLIYYATNAHGPMKMMSEKYLRPGKFKKSDILV</sequence>
<dbReference type="InterPro" id="IPR027417">
    <property type="entry name" value="P-loop_NTPase"/>
</dbReference>
<dbReference type="SMART" id="SM00028">
    <property type="entry name" value="TPR"/>
    <property type="match status" value="7"/>
</dbReference>
<evidence type="ECO:0000256" key="4">
    <source>
        <dbReference type="ARBA" id="ARBA00022741"/>
    </source>
</evidence>
<dbReference type="Gene3D" id="3.30.230.10">
    <property type="match status" value="1"/>
</dbReference>
<dbReference type="SMART" id="SM00838">
    <property type="entry name" value="EFG_C"/>
    <property type="match status" value="1"/>
</dbReference>
<evidence type="ECO:0000256" key="11">
    <source>
        <dbReference type="SAM" id="MobiDB-lite"/>
    </source>
</evidence>
<dbReference type="PROSITE" id="PS50005">
    <property type="entry name" value="TPR"/>
    <property type="match status" value="1"/>
</dbReference>
<evidence type="ECO:0000256" key="5">
    <source>
        <dbReference type="ARBA" id="ARBA00022801"/>
    </source>
</evidence>
<dbReference type="CDD" id="cd16268">
    <property type="entry name" value="EF2_II"/>
    <property type="match status" value="1"/>
</dbReference>
<evidence type="ECO:0000256" key="8">
    <source>
        <dbReference type="ARBA" id="ARBA00068031"/>
    </source>
</evidence>
<feature type="compositionally biased region" description="Basic and acidic residues" evidence="11">
    <location>
        <begin position="463"/>
        <end position="481"/>
    </location>
</feature>
<dbReference type="InterPro" id="IPR000795">
    <property type="entry name" value="T_Tr_GTP-bd_dom"/>
</dbReference>
<evidence type="ECO:0000256" key="9">
    <source>
        <dbReference type="ARBA" id="ARBA00081809"/>
    </source>
</evidence>
<evidence type="ECO:0000313" key="13">
    <source>
        <dbReference type="EMBL" id="TIA87218.1"/>
    </source>
</evidence>
<gene>
    <name evidence="13" type="ORF">E3P99_03303</name>
</gene>
<dbReference type="CDD" id="cd04096">
    <property type="entry name" value="eEF2_snRNP_like_C"/>
    <property type="match status" value="1"/>
</dbReference>
<dbReference type="Proteomes" id="UP000310189">
    <property type="component" value="Unassembled WGS sequence"/>
</dbReference>
<keyword evidence="5" id="KW-0378">Hydrolase</keyword>
<feature type="repeat" description="TPR" evidence="10">
    <location>
        <begin position="1511"/>
        <end position="1544"/>
    </location>
</feature>
<accession>A0A4T0FGN4</accession>
<dbReference type="Pfam" id="PF14492">
    <property type="entry name" value="EFG_III"/>
    <property type="match status" value="1"/>
</dbReference>
<dbReference type="FunFam" id="3.40.50.300:FF:000746">
    <property type="entry name" value="Ribosome assembly protein 1"/>
    <property type="match status" value="1"/>
</dbReference>
<dbReference type="GO" id="GO:0043022">
    <property type="term" value="F:ribosome binding"/>
    <property type="evidence" value="ECO:0007669"/>
    <property type="project" value="TreeGrafter"/>
</dbReference>
<feature type="compositionally biased region" description="Low complexity" evidence="11">
    <location>
        <begin position="442"/>
        <end position="454"/>
    </location>
</feature>
<organism evidence="13 14">
    <name type="scientific">Wallemia hederae</name>
    <dbReference type="NCBI Taxonomy" id="1540922"/>
    <lineage>
        <taxon>Eukaryota</taxon>
        <taxon>Fungi</taxon>
        <taxon>Dikarya</taxon>
        <taxon>Basidiomycota</taxon>
        <taxon>Wallemiomycotina</taxon>
        <taxon>Wallemiomycetes</taxon>
        <taxon>Wallemiales</taxon>
        <taxon>Wallemiaceae</taxon>
        <taxon>Wallemia</taxon>
    </lineage>
</organism>
<dbReference type="PROSITE" id="PS51722">
    <property type="entry name" value="G_TR_2"/>
    <property type="match status" value="1"/>
</dbReference>
<dbReference type="Pfam" id="PF00009">
    <property type="entry name" value="GTP_EFTU"/>
    <property type="match status" value="1"/>
</dbReference>
<dbReference type="SUPFAM" id="SSF50447">
    <property type="entry name" value="Translation proteins"/>
    <property type="match status" value="1"/>
</dbReference>
<evidence type="ECO:0000259" key="12">
    <source>
        <dbReference type="PROSITE" id="PS51722"/>
    </source>
</evidence>
<dbReference type="CDD" id="cd16261">
    <property type="entry name" value="EF2_snRNP_III"/>
    <property type="match status" value="1"/>
</dbReference>
<keyword evidence="14" id="KW-1185">Reference proteome</keyword>
<dbReference type="Gene3D" id="1.25.40.10">
    <property type="entry name" value="Tetratricopeptide repeat domain"/>
    <property type="match status" value="3"/>
</dbReference>
<evidence type="ECO:0000313" key="14">
    <source>
        <dbReference type="Proteomes" id="UP000310189"/>
    </source>
</evidence>
<feature type="compositionally biased region" description="Acidic residues" evidence="11">
    <location>
        <begin position="1078"/>
        <end position="1088"/>
    </location>
</feature>
<dbReference type="PRINTS" id="PR00315">
    <property type="entry name" value="ELONGATNFCT"/>
</dbReference>
<dbReference type="GO" id="GO:0042256">
    <property type="term" value="P:cytosolic ribosome assembly"/>
    <property type="evidence" value="ECO:0007669"/>
    <property type="project" value="TreeGrafter"/>
</dbReference>
<feature type="region of interest" description="Disordered" evidence="11">
    <location>
        <begin position="1046"/>
        <end position="1118"/>
    </location>
</feature>
<feature type="compositionally biased region" description="Basic and acidic residues" evidence="11">
    <location>
        <begin position="423"/>
        <end position="441"/>
    </location>
</feature>
<dbReference type="Gene3D" id="3.30.70.870">
    <property type="entry name" value="Elongation Factor G (Translational Gtpase), domain 3"/>
    <property type="match status" value="1"/>
</dbReference>
<dbReference type="InterPro" id="IPR019734">
    <property type="entry name" value="TPR_rpt"/>
</dbReference>
<keyword evidence="3" id="KW-0690">Ribosome biogenesis</keyword>
<dbReference type="FunFam" id="3.30.70.870:FF:000002">
    <property type="entry name" value="Translation elongation factor 2"/>
    <property type="match status" value="1"/>
</dbReference>
<feature type="region of interest" description="Disordered" evidence="11">
    <location>
        <begin position="423"/>
        <end position="484"/>
    </location>
</feature>
<keyword evidence="10" id="KW-0802">TPR repeat</keyword>
<comment type="caution">
    <text evidence="13">The sequence shown here is derived from an EMBL/GenBank/DDBJ whole genome shotgun (WGS) entry which is preliminary data.</text>
</comment>
<dbReference type="FunFam" id="3.90.1430.10:FF:000002">
    <property type="entry name" value="Elongation factor like GTPase 1"/>
    <property type="match status" value="1"/>
</dbReference>
<dbReference type="SUPFAM" id="SSF48452">
    <property type="entry name" value="TPR-like"/>
    <property type="match status" value="2"/>
</dbReference>
<dbReference type="InterPro" id="IPR009000">
    <property type="entry name" value="Transl_B-barrel_sf"/>
</dbReference>
<dbReference type="InterPro" id="IPR000640">
    <property type="entry name" value="EFG_V-like"/>
</dbReference>
<dbReference type="InterPro" id="IPR035647">
    <property type="entry name" value="EFG_III/V"/>
</dbReference>
<dbReference type="GO" id="GO:0005525">
    <property type="term" value="F:GTP binding"/>
    <property type="evidence" value="ECO:0007669"/>
    <property type="project" value="UniProtKB-KW"/>
</dbReference>
<dbReference type="NCBIfam" id="TIGR00231">
    <property type="entry name" value="small_GTP"/>
    <property type="match status" value="1"/>
</dbReference>